<dbReference type="AlphaFoldDB" id="A0A914YBI9"/>
<keyword evidence="2" id="KW-1185">Reference proteome</keyword>
<keyword evidence="1" id="KW-1133">Transmembrane helix</keyword>
<keyword evidence="1" id="KW-0472">Membrane</keyword>
<proteinExistence type="predicted"/>
<organism evidence="2 3">
    <name type="scientific">Panagrolaimus superbus</name>
    <dbReference type="NCBI Taxonomy" id="310955"/>
    <lineage>
        <taxon>Eukaryota</taxon>
        <taxon>Metazoa</taxon>
        <taxon>Ecdysozoa</taxon>
        <taxon>Nematoda</taxon>
        <taxon>Chromadorea</taxon>
        <taxon>Rhabditida</taxon>
        <taxon>Tylenchina</taxon>
        <taxon>Panagrolaimomorpha</taxon>
        <taxon>Panagrolaimoidea</taxon>
        <taxon>Panagrolaimidae</taxon>
        <taxon>Panagrolaimus</taxon>
    </lineage>
</organism>
<dbReference type="SUPFAM" id="SSF81321">
    <property type="entry name" value="Family A G protein-coupled receptor-like"/>
    <property type="match status" value="1"/>
</dbReference>
<evidence type="ECO:0000313" key="3">
    <source>
        <dbReference type="WBParaSite" id="PSU_v2.g17570.t1"/>
    </source>
</evidence>
<feature type="transmembrane region" description="Helical" evidence="1">
    <location>
        <begin position="45"/>
        <end position="66"/>
    </location>
</feature>
<evidence type="ECO:0000313" key="2">
    <source>
        <dbReference type="Proteomes" id="UP000887577"/>
    </source>
</evidence>
<feature type="transmembrane region" description="Helical" evidence="1">
    <location>
        <begin position="12"/>
        <end position="33"/>
    </location>
</feature>
<dbReference type="Proteomes" id="UP000887577">
    <property type="component" value="Unplaced"/>
</dbReference>
<dbReference type="Pfam" id="PF10317">
    <property type="entry name" value="7TM_GPCR_Srd"/>
    <property type="match status" value="1"/>
</dbReference>
<sequence length="132" mass="14974">MSPKTRALQKQITYVLLIQALIPLLTLILPMSFHIAATEMPLTSYISQIIIIWSPLFNPLVVVVILTPYRRAIVTVIYNFIDLIKGISLENTVTFIDSSVTQIGQRQQQHQQQQQRIASLSNNFSHPIPSSF</sequence>
<accession>A0A914YBI9</accession>
<keyword evidence="1" id="KW-0812">Transmembrane</keyword>
<evidence type="ECO:0000256" key="1">
    <source>
        <dbReference type="SAM" id="Phobius"/>
    </source>
</evidence>
<protein>
    <submittedName>
        <fullName evidence="3">G protein-coupled receptor</fullName>
    </submittedName>
</protein>
<dbReference type="WBParaSite" id="PSU_v2.g17570.t1">
    <property type="protein sequence ID" value="PSU_v2.g17570.t1"/>
    <property type="gene ID" value="PSU_v2.g17570"/>
</dbReference>
<name>A0A914YBI9_9BILA</name>
<dbReference type="InterPro" id="IPR019421">
    <property type="entry name" value="7TM_GPCR_serpentine_rcpt_Srd"/>
</dbReference>
<reference evidence="3" key="1">
    <citation type="submission" date="2022-11" db="UniProtKB">
        <authorList>
            <consortium name="WormBaseParasite"/>
        </authorList>
    </citation>
    <scope>IDENTIFICATION</scope>
</reference>